<evidence type="ECO:0000313" key="2">
    <source>
        <dbReference type="Proteomes" id="UP001469553"/>
    </source>
</evidence>
<dbReference type="Proteomes" id="UP001469553">
    <property type="component" value="Unassembled WGS sequence"/>
</dbReference>
<sequence length="78" mass="8716">MSKLNITTAVSYEEYSEAVQASKVKNVDMDGLYEEYGMVEVILSSPEMEGCHSEEHHLKLSSKADVPLVNLRKEAAVR</sequence>
<dbReference type="EMBL" id="JAHRIP010004555">
    <property type="protein sequence ID" value="MEQ2281731.1"/>
    <property type="molecule type" value="Genomic_DNA"/>
</dbReference>
<reference evidence="1 2" key="1">
    <citation type="submission" date="2021-06" db="EMBL/GenBank/DDBJ databases">
        <authorList>
            <person name="Palmer J.M."/>
        </authorList>
    </citation>
    <scope>NUCLEOTIDE SEQUENCE [LARGE SCALE GENOMIC DNA]</scope>
    <source>
        <strain evidence="1 2">AS_MEX2019</strain>
        <tissue evidence="1">Muscle</tissue>
    </source>
</reference>
<name>A0ABV0XJX7_9TELE</name>
<organism evidence="1 2">
    <name type="scientific">Ameca splendens</name>
    <dbReference type="NCBI Taxonomy" id="208324"/>
    <lineage>
        <taxon>Eukaryota</taxon>
        <taxon>Metazoa</taxon>
        <taxon>Chordata</taxon>
        <taxon>Craniata</taxon>
        <taxon>Vertebrata</taxon>
        <taxon>Euteleostomi</taxon>
        <taxon>Actinopterygii</taxon>
        <taxon>Neopterygii</taxon>
        <taxon>Teleostei</taxon>
        <taxon>Neoteleostei</taxon>
        <taxon>Acanthomorphata</taxon>
        <taxon>Ovalentaria</taxon>
        <taxon>Atherinomorphae</taxon>
        <taxon>Cyprinodontiformes</taxon>
        <taxon>Goodeidae</taxon>
        <taxon>Ameca</taxon>
    </lineage>
</organism>
<gene>
    <name evidence="1" type="ORF">AMECASPLE_033493</name>
</gene>
<keyword evidence="2" id="KW-1185">Reference proteome</keyword>
<proteinExistence type="predicted"/>
<evidence type="ECO:0000313" key="1">
    <source>
        <dbReference type="EMBL" id="MEQ2281731.1"/>
    </source>
</evidence>
<accession>A0ABV0XJX7</accession>
<protein>
    <submittedName>
        <fullName evidence="1">Uncharacterized protein</fullName>
    </submittedName>
</protein>
<comment type="caution">
    <text evidence="1">The sequence shown here is derived from an EMBL/GenBank/DDBJ whole genome shotgun (WGS) entry which is preliminary data.</text>
</comment>